<sequence length="114" mass="12307">MSAYLMLLAAIAVLLAICAALIYRNKAQSAQHKRELQNTIVEAMAATVSHRKKLDDDLAVVGEKHREETVIERQHLADRRDFDNDWGGLPVELTGNNAADRGAAAAEPAGTAGD</sequence>
<feature type="region of interest" description="Disordered" evidence="1">
    <location>
        <begin position="93"/>
        <end position="114"/>
    </location>
</feature>
<evidence type="ECO:0000256" key="1">
    <source>
        <dbReference type="SAM" id="MobiDB-lite"/>
    </source>
</evidence>
<name>A0ABT1UIX6_9GAMM</name>
<dbReference type="RefSeq" id="WP_256611479.1">
    <property type="nucleotide sequence ID" value="NZ_JANIBM010000017.1"/>
</dbReference>
<organism evidence="2 3">
    <name type="scientific">Methylomonas aurea</name>
    <dbReference type="NCBI Taxonomy" id="2952224"/>
    <lineage>
        <taxon>Bacteria</taxon>
        <taxon>Pseudomonadati</taxon>
        <taxon>Pseudomonadota</taxon>
        <taxon>Gammaproteobacteria</taxon>
        <taxon>Methylococcales</taxon>
        <taxon>Methylococcaceae</taxon>
        <taxon>Methylomonas</taxon>
    </lineage>
</organism>
<proteinExistence type="predicted"/>
<dbReference type="Proteomes" id="UP001524569">
    <property type="component" value="Unassembled WGS sequence"/>
</dbReference>
<keyword evidence="3" id="KW-1185">Reference proteome</keyword>
<accession>A0ABT1UIX6</accession>
<gene>
    <name evidence="2" type="ORF">NP603_13785</name>
</gene>
<feature type="compositionally biased region" description="Low complexity" evidence="1">
    <location>
        <begin position="98"/>
        <end position="114"/>
    </location>
</feature>
<comment type="caution">
    <text evidence="2">The sequence shown here is derived from an EMBL/GenBank/DDBJ whole genome shotgun (WGS) entry which is preliminary data.</text>
</comment>
<dbReference type="EMBL" id="JANIBM010000017">
    <property type="protein sequence ID" value="MCQ8182188.1"/>
    <property type="molecule type" value="Genomic_DNA"/>
</dbReference>
<evidence type="ECO:0000313" key="2">
    <source>
        <dbReference type="EMBL" id="MCQ8182188.1"/>
    </source>
</evidence>
<protein>
    <submittedName>
        <fullName evidence="2">Uncharacterized protein</fullName>
    </submittedName>
</protein>
<evidence type="ECO:0000313" key="3">
    <source>
        <dbReference type="Proteomes" id="UP001524569"/>
    </source>
</evidence>
<reference evidence="2 3" key="1">
    <citation type="submission" date="2022-07" db="EMBL/GenBank/DDBJ databases">
        <title>Methylomonas rivi sp. nov., Methylomonas rosea sp. nov., Methylomonas aureus sp. nov. and Methylomonas subterranea sp. nov., four novel methanotrophs isolated from a freshwater creek and the deep terrestrial subsurface.</title>
        <authorList>
            <person name="Abin C."/>
            <person name="Sankaranarayanan K."/>
            <person name="Garner C."/>
            <person name="Sindelar R."/>
            <person name="Kotary K."/>
            <person name="Garner R."/>
            <person name="Barclay S."/>
            <person name="Lawson P."/>
            <person name="Krumholz L."/>
        </authorList>
    </citation>
    <scope>NUCLEOTIDE SEQUENCE [LARGE SCALE GENOMIC DNA]</scope>
    <source>
        <strain evidence="2 3">SURF-1</strain>
    </source>
</reference>